<proteinExistence type="predicted"/>
<sequence length="141" mass="14716">MESAILLIQKSCHQVNIALNLQSTTAVNYSLPPATMKTTSLVLASCIVSANTFGLAPTPFVRQASFSPTTALHMADDGVERGVSVDQDGKSNVWAIEPKMEVESKSSGEKIKNGVIAVAGLGVLGAGAFAVLTNLPDPNQF</sequence>
<organism evidence="2 3">
    <name type="scientific">Triparma strigata</name>
    <dbReference type="NCBI Taxonomy" id="1606541"/>
    <lineage>
        <taxon>Eukaryota</taxon>
        <taxon>Sar</taxon>
        <taxon>Stramenopiles</taxon>
        <taxon>Ochrophyta</taxon>
        <taxon>Bolidophyceae</taxon>
        <taxon>Parmales</taxon>
        <taxon>Triparmaceae</taxon>
        <taxon>Triparma</taxon>
    </lineage>
</organism>
<keyword evidence="1" id="KW-1133">Transmembrane helix</keyword>
<gene>
    <name evidence="2" type="ORF">TrST_g9083</name>
</gene>
<comment type="caution">
    <text evidence="2">The sequence shown here is derived from an EMBL/GenBank/DDBJ whole genome shotgun (WGS) entry which is preliminary data.</text>
</comment>
<dbReference type="Proteomes" id="UP001165085">
    <property type="component" value="Unassembled WGS sequence"/>
</dbReference>
<dbReference type="OrthoDB" id="46519at2759"/>
<keyword evidence="1" id="KW-0812">Transmembrane</keyword>
<feature type="transmembrane region" description="Helical" evidence="1">
    <location>
        <begin position="114"/>
        <end position="135"/>
    </location>
</feature>
<name>A0A9W6ZW48_9STRA</name>
<evidence type="ECO:0000256" key="1">
    <source>
        <dbReference type="SAM" id="Phobius"/>
    </source>
</evidence>
<evidence type="ECO:0000313" key="3">
    <source>
        <dbReference type="Proteomes" id="UP001165085"/>
    </source>
</evidence>
<dbReference type="AlphaFoldDB" id="A0A9W6ZW48"/>
<protein>
    <submittedName>
        <fullName evidence="2">Uncharacterized protein</fullName>
    </submittedName>
</protein>
<keyword evidence="3" id="KW-1185">Reference proteome</keyword>
<dbReference type="EMBL" id="BRXY01000072">
    <property type="protein sequence ID" value="GMH61529.1"/>
    <property type="molecule type" value="Genomic_DNA"/>
</dbReference>
<reference evidence="3" key="1">
    <citation type="journal article" date="2023" name="Commun. Biol.">
        <title>Genome analysis of Parmales, the sister group of diatoms, reveals the evolutionary specialization of diatoms from phago-mixotrophs to photoautotrophs.</title>
        <authorList>
            <person name="Ban H."/>
            <person name="Sato S."/>
            <person name="Yoshikawa S."/>
            <person name="Yamada K."/>
            <person name="Nakamura Y."/>
            <person name="Ichinomiya M."/>
            <person name="Sato N."/>
            <person name="Blanc-Mathieu R."/>
            <person name="Endo H."/>
            <person name="Kuwata A."/>
            <person name="Ogata H."/>
        </authorList>
    </citation>
    <scope>NUCLEOTIDE SEQUENCE [LARGE SCALE GENOMIC DNA]</scope>
    <source>
        <strain evidence="3">NIES 3701</strain>
    </source>
</reference>
<evidence type="ECO:0000313" key="2">
    <source>
        <dbReference type="EMBL" id="GMH61529.1"/>
    </source>
</evidence>
<keyword evidence="1" id="KW-0472">Membrane</keyword>
<accession>A0A9W6ZW48</accession>